<accession>X6LHQ9</accession>
<dbReference type="AlphaFoldDB" id="X6LHQ9"/>
<proteinExistence type="predicted"/>
<comment type="caution">
    <text evidence="1">The sequence shown here is derived from an EMBL/GenBank/DDBJ whole genome shotgun (WGS) entry which is preliminary data.</text>
</comment>
<protein>
    <submittedName>
        <fullName evidence="1">Uncharacterized protein</fullName>
    </submittedName>
</protein>
<organism evidence="1 2">
    <name type="scientific">Reticulomyxa filosa</name>
    <dbReference type="NCBI Taxonomy" id="46433"/>
    <lineage>
        <taxon>Eukaryota</taxon>
        <taxon>Sar</taxon>
        <taxon>Rhizaria</taxon>
        <taxon>Retaria</taxon>
        <taxon>Foraminifera</taxon>
        <taxon>Monothalamids</taxon>
        <taxon>Reticulomyxidae</taxon>
        <taxon>Reticulomyxa</taxon>
    </lineage>
</organism>
<reference evidence="1 2" key="1">
    <citation type="journal article" date="2013" name="Curr. Biol.">
        <title>The Genome of the Foraminiferan Reticulomyxa filosa.</title>
        <authorList>
            <person name="Glockner G."/>
            <person name="Hulsmann N."/>
            <person name="Schleicher M."/>
            <person name="Noegel A.A."/>
            <person name="Eichinger L."/>
            <person name="Gallinger C."/>
            <person name="Pawlowski J."/>
            <person name="Sierra R."/>
            <person name="Euteneuer U."/>
            <person name="Pillet L."/>
            <person name="Moustafa A."/>
            <person name="Platzer M."/>
            <person name="Groth M."/>
            <person name="Szafranski K."/>
            <person name="Schliwa M."/>
        </authorList>
    </citation>
    <scope>NUCLEOTIDE SEQUENCE [LARGE SCALE GENOMIC DNA]</scope>
</reference>
<dbReference type="Proteomes" id="UP000023152">
    <property type="component" value="Unassembled WGS sequence"/>
</dbReference>
<dbReference type="EMBL" id="ASPP01039837">
    <property type="protein sequence ID" value="ETO00866.1"/>
    <property type="molecule type" value="Genomic_DNA"/>
</dbReference>
<name>X6LHQ9_RETFI</name>
<evidence type="ECO:0000313" key="1">
    <source>
        <dbReference type="EMBL" id="ETO00866.1"/>
    </source>
</evidence>
<evidence type="ECO:0000313" key="2">
    <source>
        <dbReference type="Proteomes" id="UP000023152"/>
    </source>
</evidence>
<gene>
    <name evidence="1" type="ORF">RFI_36574</name>
</gene>
<keyword evidence="2" id="KW-1185">Reference proteome</keyword>
<sequence length="174" mass="19641">MFYYWMNNKDKISADQHVIVVNQSGRRMCMSLASIEKNMVEVKAIVEWRQSLDSGNGNNNNNNNNNNGNDNKFIDAMKQVLKEGEVFGYEVDRVILVGDCCGSICNPNSKSHLVTAIEKFLQRPGVCSKDIPLREGEEKEVKKEEGVVMKREEVVQGAVIRAMVMKDENQLGNL</sequence>
<feature type="non-terminal residue" evidence="1">
    <location>
        <position position="174"/>
    </location>
</feature>